<dbReference type="RefSeq" id="WP_191204397.1">
    <property type="nucleotide sequence ID" value="NZ_JACXZA010000003.1"/>
</dbReference>
<feature type="transmembrane region" description="Helical" evidence="1">
    <location>
        <begin position="410"/>
        <end position="429"/>
    </location>
</feature>
<comment type="caution">
    <text evidence="2">The sequence shown here is derived from an EMBL/GenBank/DDBJ whole genome shotgun (WGS) entry which is preliminary data.</text>
</comment>
<feature type="transmembrane region" description="Helical" evidence="1">
    <location>
        <begin position="63"/>
        <end position="80"/>
    </location>
</feature>
<feature type="transmembrane region" description="Helical" evidence="1">
    <location>
        <begin position="285"/>
        <end position="304"/>
    </location>
</feature>
<feature type="transmembrane region" description="Helical" evidence="1">
    <location>
        <begin position="254"/>
        <end position="273"/>
    </location>
</feature>
<feature type="transmembrane region" description="Helical" evidence="1">
    <location>
        <begin position="120"/>
        <end position="136"/>
    </location>
</feature>
<dbReference type="InterPro" id="IPR019286">
    <property type="entry name" value="DUF2339_TM"/>
</dbReference>
<feature type="transmembrane region" description="Helical" evidence="1">
    <location>
        <begin position="467"/>
        <end position="485"/>
    </location>
</feature>
<reference evidence="2 3" key="1">
    <citation type="submission" date="2020-09" db="EMBL/GenBank/DDBJ databases">
        <title>Paenibacillus sp. strain PR3 16S rRNA gene Genome sequencing and assembly.</title>
        <authorList>
            <person name="Kim J."/>
        </authorList>
    </citation>
    <scope>NUCLEOTIDE SEQUENCE [LARGE SCALE GENOMIC DNA]</scope>
    <source>
        <strain evidence="2 3">PR3</strain>
    </source>
</reference>
<proteinExistence type="predicted"/>
<gene>
    <name evidence="2" type="ORF">H8B09_15420</name>
</gene>
<keyword evidence="1" id="KW-1133">Transmembrane helix</keyword>
<dbReference type="Pfam" id="PF10101">
    <property type="entry name" value="DUF2339"/>
    <property type="match status" value="1"/>
</dbReference>
<evidence type="ECO:0000256" key="1">
    <source>
        <dbReference type="SAM" id="Phobius"/>
    </source>
</evidence>
<feature type="transmembrane region" description="Helical" evidence="1">
    <location>
        <begin position="142"/>
        <end position="162"/>
    </location>
</feature>
<dbReference type="PANTHER" id="PTHR38434">
    <property type="entry name" value="BLL2549 PROTEIN"/>
    <property type="match status" value="1"/>
</dbReference>
<feature type="transmembrane region" description="Helical" evidence="1">
    <location>
        <begin position="337"/>
        <end position="354"/>
    </location>
</feature>
<feature type="transmembrane region" description="Helical" evidence="1">
    <location>
        <begin position="441"/>
        <end position="460"/>
    </location>
</feature>
<feature type="transmembrane region" description="Helical" evidence="1">
    <location>
        <begin position="497"/>
        <end position="515"/>
    </location>
</feature>
<dbReference type="EMBL" id="JACXZA010000003">
    <property type="protein sequence ID" value="MBD3920154.1"/>
    <property type="molecule type" value="Genomic_DNA"/>
</dbReference>
<keyword evidence="1" id="KW-0812">Transmembrane</keyword>
<accession>A0ABR8MW06</accession>
<organism evidence="2 3">
    <name type="scientific">Paenibacillus terricola</name>
    <dbReference type="NCBI Taxonomy" id="2763503"/>
    <lineage>
        <taxon>Bacteria</taxon>
        <taxon>Bacillati</taxon>
        <taxon>Bacillota</taxon>
        <taxon>Bacilli</taxon>
        <taxon>Bacillales</taxon>
        <taxon>Paenibacillaceae</taxon>
        <taxon>Paenibacillus</taxon>
    </lineage>
</organism>
<dbReference type="Proteomes" id="UP000609346">
    <property type="component" value="Unassembled WGS sequence"/>
</dbReference>
<name>A0ABR8MW06_9BACL</name>
<evidence type="ECO:0000313" key="3">
    <source>
        <dbReference type="Proteomes" id="UP000609346"/>
    </source>
</evidence>
<dbReference type="PANTHER" id="PTHR38434:SF1">
    <property type="entry name" value="BLL2549 PROTEIN"/>
    <property type="match status" value="1"/>
</dbReference>
<feature type="transmembrane region" description="Helical" evidence="1">
    <location>
        <begin position="92"/>
        <end position="113"/>
    </location>
</feature>
<feature type="transmembrane region" description="Helical" evidence="1">
    <location>
        <begin position="310"/>
        <end position="330"/>
    </location>
</feature>
<feature type="transmembrane region" description="Helical" evidence="1">
    <location>
        <begin position="200"/>
        <end position="218"/>
    </location>
</feature>
<feature type="transmembrane region" description="Helical" evidence="1">
    <location>
        <begin position="369"/>
        <end position="390"/>
    </location>
</feature>
<evidence type="ECO:0000313" key="2">
    <source>
        <dbReference type="EMBL" id="MBD3920154.1"/>
    </source>
</evidence>
<feature type="transmembrane region" description="Helical" evidence="1">
    <location>
        <begin position="169"/>
        <end position="188"/>
    </location>
</feature>
<sequence length="523" mass="57720">MEAWKKHWTTVLGAIFVLVSFITLLKYGSDQGWINDSIKVGAGLLVGAAAGAIGAALHRRGGAAALAGEIGAGLGAAVWYSTSAYAGVYTTLWEPMLVLVIMSVITVAIATYAYMRNSRMLMIVSLTGAMLAPLVMRPESDQVLQLFLYLLVINTVMFAISIVKDWVELRWTSFGFTWLLYAVYYVHFNPISDGWWSMPMRYLVAAFVFYLISFYAAAWRTRNSFLCTDVYISFANTVLFGAWAAGLLQNRASMTVLMIVIGAAYGLLALLLYRIKGTAAKPAAASYIHGGLGAVALLVGASGIGTDSVYRPLAAVFIWVAIAAVAIWLGGRLRNNWLLASGSFIWFMTGVYWFGKAWDVPRLNWFGDFYVPFVNGGALAWIALAALGFYMSRKVKYKSISQTDQALLSVLYAIIGHLIVGGLLTIQVMDWFDEYLWSGHVDLFLSVVWAIHALLLFIWGAYSNQRIFRWFGSIVLIIVALKAILLDLSGEDTIYKIIVFLLLGLISMSISWINARWNAKSKA</sequence>
<keyword evidence="3" id="KW-1185">Reference proteome</keyword>
<keyword evidence="1" id="KW-0472">Membrane</keyword>
<feature type="transmembrane region" description="Helical" evidence="1">
    <location>
        <begin position="7"/>
        <end position="25"/>
    </location>
</feature>
<feature type="transmembrane region" description="Helical" evidence="1">
    <location>
        <begin position="37"/>
        <end position="56"/>
    </location>
</feature>
<feature type="transmembrane region" description="Helical" evidence="1">
    <location>
        <begin position="230"/>
        <end position="248"/>
    </location>
</feature>
<protein>
    <submittedName>
        <fullName evidence="2">DUF2339 domain-containing protein</fullName>
    </submittedName>
</protein>